<dbReference type="eggNOG" id="KOG2504">
    <property type="taxonomic scope" value="Eukaryota"/>
</dbReference>
<feature type="transmembrane region" description="Helical" evidence="2">
    <location>
        <begin position="145"/>
        <end position="164"/>
    </location>
</feature>
<dbReference type="InterPro" id="IPR050327">
    <property type="entry name" value="Proton-linked_MCT"/>
</dbReference>
<dbReference type="CDD" id="cd17352">
    <property type="entry name" value="MFS_MCT_SLC16"/>
    <property type="match status" value="1"/>
</dbReference>
<accession>T1JX20</accession>
<evidence type="ECO:0000256" key="2">
    <source>
        <dbReference type="SAM" id="Phobius"/>
    </source>
</evidence>
<organism evidence="4 5">
    <name type="scientific">Tetranychus urticae</name>
    <name type="common">Two-spotted spider mite</name>
    <dbReference type="NCBI Taxonomy" id="32264"/>
    <lineage>
        <taxon>Eukaryota</taxon>
        <taxon>Metazoa</taxon>
        <taxon>Ecdysozoa</taxon>
        <taxon>Arthropoda</taxon>
        <taxon>Chelicerata</taxon>
        <taxon>Arachnida</taxon>
        <taxon>Acari</taxon>
        <taxon>Acariformes</taxon>
        <taxon>Trombidiformes</taxon>
        <taxon>Prostigmata</taxon>
        <taxon>Eleutherengona</taxon>
        <taxon>Raphignathae</taxon>
        <taxon>Tetranychoidea</taxon>
        <taxon>Tetranychidae</taxon>
        <taxon>Tetranychus</taxon>
    </lineage>
</organism>
<dbReference type="InterPro" id="IPR011701">
    <property type="entry name" value="MFS"/>
</dbReference>
<proteinExistence type="predicted"/>
<feature type="transmembrane region" description="Helical" evidence="2">
    <location>
        <begin position="587"/>
        <end position="610"/>
    </location>
</feature>
<dbReference type="HOGENOM" id="CLU_001265_59_2_1"/>
<evidence type="ECO:0000313" key="4">
    <source>
        <dbReference type="EnsemblMetazoa" id="tetur02g10380.1"/>
    </source>
</evidence>
<dbReference type="InterPro" id="IPR036259">
    <property type="entry name" value="MFS_trans_sf"/>
</dbReference>
<dbReference type="PROSITE" id="PS50850">
    <property type="entry name" value="MFS"/>
    <property type="match status" value="1"/>
</dbReference>
<dbReference type="AlphaFoldDB" id="T1JX20"/>
<reference evidence="4" key="2">
    <citation type="submission" date="2015-06" db="UniProtKB">
        <authorList>
            <consortium name="EnsemblMetazoa"/>
        </authorList>
    </citation>
    <scope>IDENTIFICATION</scope>
</reference>
<dbReference type="EnsemblMetazoa" id="tetur02g10380.1">
    <property type="protein sequence ID" value="tetur02g10380.1"/>
    <property type="gene ID" value="tetur02g10380"/>
</dbReference>
<evidence type="ECO:0000256" key="1">
    <source>
        <dbReference type="ARBA" id="ARBA00004141"/>
    </source>
</evidence>
<feature type="transmembrane region" description="Helical" evidence="2">
    <location>
        <begin position="112"/>
        <end position="133"/>
    </location>
</feature>
<dbReference type="InterPro" id="IPR020846">
    <property type="entry name" value="MFS_dom"/>
</dbReference>
<feature type="transmembrane region" description="Helical" evidence="2">
    <location>
        <begin position="57"/>
        <end position="76"/>
    </location>
</feature>
<keyword evidence="5" id="KW-1185">Reference proteome</keyword>
<feature type="domain" description="Major facilitator superfamily (MFS) profile" evidence="3">
    <location>
        <begin position="494"/>
        <end position="702"/>
    </location>
</feature>
<dbReference type="PANTHER" id="PTHR11360">
    <property type="entry name" value="MONOCARBOXYLATE TRANSPORTER"/>
    <property type="match status" value="1"/>
</dbReference>
<feature type="transmembrane region" description="Helical" evidence="2">
    <location>
        <begin position="20"/>
        <end position="45"/>
    </location>
</feature>
<feature type="transmembrane region" description="Helical" evidence="2">
    <location>
        <begin position="88"/>
        <end position="106"/>
    </location>
</feature>
<dbReference type="GO" id="GO:0008028">
    <property type="term" value="F:monocarboxylic acid transmembrane transporter activity"/>
    <property type="evidence" value="ECO:0007669"/>
    <property type="project" value="TreeGrafter"/>
</dbReference>
<keyword evidence="2" id="KW-0812">Transmembrane</keyword>
<feature type="transmembrane region" description="Helical" evidence="2">
    <location>
        <begin position="531"/>
        <end position="549"/>
    </location>
</feature>
<dbReference type="SUPFAM" id="SSF103473">
    <property type="entry name" value="MFS general substrate transporter"/>
    <property type="match status" value="1"/>
</dbReference>
<evidence type="ECO:0000313" key="5">
    <source>
        <dbReference type="Proteomes" id="UP000015104"/>
    </source>
</evidence>
<feature type="transmembrane region" description="Helical" evidence="2">
    <location>
        <begin position="176"/>
        <end position="195"/>
    </location>
</feature>
<sequence length="702" mass="76452">MTRLKPTKAYPKAPDGGYGWMIVLSSFMIHFLADGITYTFGIFYVELLKHFKAGKGITAWVPSIMTGITYGIGPIASGLTNKYGCRTITIVGALFASFGLVTSVIAPNVTYLFFSIGICAGAGFGLIYLPAIVSVTCYFEKRRAFATGIAVCGSGIGSAAFAPLTEWLIRLYGWRGGLLIIASLLLNCCVFGALLRPLEETESDEDEDQVNADNNNNVDSCKKIIEEPINDSKVTPRNVILAKKITAEKPENNARDIGTIMINTSFSNIDGPVVGSVSSLALGNNIQNDQTRLPMLTISEPLSPSRHSICALYPPMTGQLQPSGELAEKHENLNIGNNLMNGLTIANGNTNNYLMQQNLKIGNDKNQFNSTQQENQVANMESCNTTCRRKHSVTSSCGILYRRDIFYSASLMHLNLPTNHNPNNKLSYSASTSAVNDLSTSSIGSDANPDTRASIEKSMFKFSCMSDWLAFLCSAEVRDTLDEMMNFRLLRNPIFLVFSISNLLTSLGFYVPHIYIKDRVVGLQLASDSEASNLLAIMGIASTIGRLIFGFISDLQVINRLLLFNCCISLCGLTTILSSFVQTYTYMALYCAIFGITCGAYVSLTSVILVDLLGIEKLTNAFGLVLLFQGVACLIGPPIVGWMFDLTGSYDPGFSWAGSMILIGGLILFLLPYLAHGRFKLTLHNNKRKTPKVVVNDSLVVA</sequence>
<feature type="transmembrane region" description="Helical" evidence="2">
    <location>
        <begin position="622"/>
        <end position="644"/>
    </location>
</feature>
<reference evidence="5" key="1">
    <citation type="submission" date="2011-08" db="EMBL/GenBank/DDBJ databases">
        <authorList>
            <person name="Rombauts S."/>
        </authorList>
    </citation>
    <scope>NUCLEOTIDE SEQUENCE</scope>
    <source>
        <strain evidence="5">London</strain>
    </source>
</reference>
<protein>
    <recommendedName>
        <fullName evidence="3">Major facilitator superfamily (MFS) profile domain-containing protein</fullName>
    </recommendedName>
</protein>
<name>T1JX20_TETUR</name>
<feature type="transmembrane region" description="Helical" evidence="2">
    <location>
        <begin position="561"/>
        <end position="581"/>
    </location>
</feature>
<dbReference type="Pfam" id="PF07690">
    <property type="entry name" value="MFS_1"/>
    <property type="match status" value="2"/>
</dbReference>
<feature type="transmembrane region" description="Helical" evidence="2">
    <location>
        <begin position="656"/>
        <end position="675"/>
    </location>
</feature>
<evidence type="ECO:0000259" key="3">
    <source>
        <dbReference type="PROSITE" id="PS50850"/>
    </source>
</evidence>
<dbReference type="PANTHER" id="PTHR11360:SF284">
    <property type="entry name" value="EG:103B4.3 PROTEIN-RELATED"/>
    <property type="match status" value="1"/>
</dbReference>
<dbReference type="Gene3D" id="1.20.1250.20">
    <property type="entry name" value="MFS general substrate transporter like domains"/>
    <property type="match status" value="2"/>
</dbReference>
<dbReference type="Proteomes" id="UP000015104">
    <property type="component" value="Unassembled WGS sequence"/>
</dbReference>
<keyword evidence="2" id="KW-0472">Membrane</keyword>
<comment type="subcellular location">
    <subcellularLocation>
        <location evidence="1">Membrane</location>
        <topology evidence="1">Multi-pass membrane protein</topology>
    </subcellularLocation>
</comment>
<dbReference type="EMBL" id="CAEY01000823">
    <property type="status" value="NOT_ANNOTATED_CDS"/>
    <property type="molecule type" value="Genomic_DNA"/>
</dbReference>
<feature type="transmembrane region" description="Helical" evidence="2">
    <location>
        <begin position="494"/>
        <end position="511"/>
    </location>
</feature>
<keyword evidence="2" id="KW-1133">Transmembrane helix</keyword>
<dbReference type="GO" id="GO:0016020">
    <property type="term" value="C:membrane"/>
    <property type="evidence" value="ECO:0007669"/>
    <property type="project" value="UniProtKB-SubCell"/>
</dbReference>